<reference evidence="1 2" key="1">
    <citation type="submission" date="2014-02" db="EMBL/GenBank/DDBJ databases">
        <authorList>
            <person name="Genoscope - CEA"/>
        </authorList>
    </citation>
    <scope>NUCLEOTIDE SEQUENCE [LARGE SCALE GENOMIC DNA]</scope>
    <source>
        <strain evidence="1 2">PCC 8005</strain>
    </source>
</reference>
<sequence length="49" mass="5806">MPPRLLALSAFVFLPFTLLAIYPFERSQRAFFIFPQFYTINMDLCVKKC</sequence>
<gene>
    <name evidence="1" type="ORF">ARTHRO_41402</name>
</gene>
<evidence type="ECO:0000313" key="2">
    <source>
        <dbReference type="Proteomes" id="UP000032946"/>
    </source>
</evidence>
<name>A0A9P1KJG8_9CYAN</name>
<dbReference type="Proteomes" id="UP000032946">
    <property type="component" value="Chromosome"/>
</dbReference>
<organism evidence="1 2">
    <name type="scientific">Limnospira indica PCC 8005</name>
    <dbReference type="NCBI Taxonomy" id="376219"/>
    <lineage>
        <taxon>Bacteria</taxon>
        <taxon>Bacillati</taxon>
        <taxon>Cyanobacteriota</taxon>
        <taxon>Cyanophyceae</taxon>
        <taxon>Oscillatoriophycideae</taxon>
        <taxon>Oscillatoriales</taxon>
        <taxon>Sirenicapillariaceae</taxon>
        <taxon>Limnospira</taxon>
    </lineage>
</organism>
<evidence type="ECO:0000313" key="1">
    <source>
        <dbReference type="EMBL" id="CDM96993.1"/>
    </source>
</evidence>
<accession>A0A9P1KJG8</accession>
<dbReference type="EMBL" id="FO818640">
    <property type="protein sequence ID" value="CDM96993.1"/>
    <property type="molecule type" value="Genomic_DNA"/>
</dbReference>
<proteinExistence type="predicted"/>
<keyword evidence="2" id="KW-1185">Reference proteome</keyword>
<protein>
    <submittedName>
        <fullName evidence="1">Uncharacterized protein</fullName>
    </submittedName>
</protein>
<dbReference type="AlphaFoldDB" id="A0A9P1KJG8"/>